<reference evidence="2 3" key="1">
    <citation type="journal article" date="2019" name="ISME J.">
        <title>Deianiraea, an extracellular bacterium associated with the ciliate Paramecium, suggests an alternative scenario for the evolution of Rickettsiales.</title>
        <authorList>
            <person name="Castelli M."/>
            <person name="Sabaneyeva E."/>
            <person name="Lanzoni O."/>
            <person name="Lebedeva N."/>
            <person name="Floriano A.M."/>
            <person name="Gaiarsa S."/>
            <person name="Benken K."/>
            <person name="Modeo L."/>
            <person name="Bandi C."/>
            <person name="Potekhin A."/>
            <person name="Sassera D."/>
            <person name="Petroni G."/>
        </authorList>
    </citation>
    <scope>NUCLEOTIDE SEQUENCE [LARGE SCALE GENOMIC DNA]</scope>
    <source>
        <strain evidence="2">CyL4-1</strain>
    </source>
</reference>
<keyword evidence="1" id="KW-1133">Transmembrane helix</keyword>
<evidence type="ECO:0000313" key="3">
    <source>
        <dbReference type="Proteomes" id="UP000321934"/>
    </source>
</evidence>
<organism evidence="2 3">
    <name type="scientific">Candidatus Deianiraea vastatrix</name>
    <dbReference type="NCBI Taxonomy" id="2163644"/>
    <lineage>
        <taxon>Bacteria</taxon>
        <taxon>Pseudomonadati</taxon>
        <taxon>Pseudomonadota</taxon>
        <taxon>Alphaproteobacteria</taxon>
        <taxon>Rickettsiales</taxon>
        <taxon>Candidatus Deianiraeaceae</taxon>
        <taxon>Candidatus Deianiraea</taxon>
    </lineage>
</organism>
<dbReference type="EMBL" id="CP029077">
    <property type="protein sequence ID" value="QED22951.1"/>
    <property type="molecule type" value="Genomic_DNA"/>
</dbReference>
<keyword evidence="1" id="KW-0472">Membrane</keyword>
<dbReference type="AlphaFoldDB" id="A0A5B8XF27"/>
<protein>
    <submittedName>
        <fullName evidence="2">Uncharacterized protein</fullName>
    </submittedName>
</protein>
<feature type="transmembrane region" description="Helical" evidence="1">
    <location>
        <begin position="75"/>
        <end position="93"/>
    </location>
</feature>
<proteinExistence type="predicted"/>
<feature type="transmembrane region" description="Helical" evidence="1">
    <location>
        <begin position="49"/>
        <end position="69"/>
    </location>
</feature>
<dbReference type="Proteomes" id="UP000321934">
    <property type="component" value="Chromosome"/>
</dbReference>
<name>A0A5B8XF27_9RICK</name>
<evidence type="ECO:0000256" key="1">
    <source>
        <dbReference type="SAM" id="Phobius"/>
    </source>
</evidence>
<keyword evidence="1" id="KW-0812">Transmembrane</keyword>
<feature type="transmembrane region" description="Helical" evidence="1">
    <location>
        <begin position="6"/>
        <end position="29"/>
    </location>
</feature>
<keyword evidence="3" id="KW-1185">Reference proteome</keyword>
<gene>
    <name evidence="2" type="ORF">Deia_00140</name>
</gene>
<dbReference type="RefSeq" id="WP_146820258.1">
    <property type="nucleotide sequence ID" value="NZ_CP029077.1"/>
</dbReference>
<evidence type="ECO:0000313" key="2">
    <source>
        <dbReference type="EMBL" id="QED22951.1"/>
    </source>
</evidence>
<sequence length="97" mass="11454">MTESEIGKIIGRFIAPVIGMLIVVIIIPYCKKVKISYFKNKQGNKLNKILNYLLGWYGFAICCLLTLLGEELWGMFFYFWIFAWMYIIIYNFCSKSR</sequence>
<accession>A0A5B8XF27</accession>